<evidence type="ECO:0000256" key="9">
    <source>
        <dbReference type="ARBA" id="ARBA00023170"/>
    </source>
</evidence>
<dbReference type="InParanoid" id="E9FQR7"/>
<dbReference type="PANTHER" id="PTHR24365">
    <property type="entry name" value="TOLL-LIKE RECEPTOR"/>
    <property type="match status" value="1"/>
</dbReference>
<dbReference type="InterPro" id="IPR001611">
    <property type="entry name" value="Leu-rich_rpt"/>
</dbReference>
<dbReference type="Pfam" id="PF13676">
    <property type="entry name" value="TIR_2"/>
    <property type="match status" value="1"/>
</dbReference>
<dbReference type="OMA" id="PIVENIW"/>
<dbReference type="PROSITE" id="PS51450">
    <property type="entry name" value="LRR"/>
    <property type="match status" value="3"/>
</dbReference>
<dbReference type="PROSITE" id="PS50104">
    <property type="entry name" value="TIR"/>
    <property type="match status" value="1"/>
</dbReference>
<evidence type="ECO:0000256" key="3">
    <source>
        <dbReference type="ARBA" id="ARBA00022614"/>
    </source>
</evidence>
<proteinExistence type="inferred from homology"/>
<evidence type="ECO:0000259" key="13">
    <source>
        <dbReference type="PROSITE" id="PS50104"/>
    </source>
</evidence>
<keyword evidence="5" id="KW-0732">Signal</keyword>
<evidence type="ECO:0000256" key="12">
    <source>
        <dbReference type="SAM" id="Phobius"/>
    </source>
</evidence>
<comment type="similarity">
    <text evidence="2">Belongs to the Toll-like receptor family.</text>
</comment>
<sequence>MPQLEILNLQNNQLENFPDDLFDDQLNLKTLWLDSNKLQKISGKIFKNIPQLISLQLGSNVIKQLEIGAFSNLPNLFQLNLQNNQLDILPSDVLQSLANLKYLDLSNNKLTIIDAWNGTRNLTYSLSGNPWRCDCSNLALLKFIYGSWKRVEDFNQMRCDNGLFFFELSVEKLCPSLNAASKYLTIAMPVLALLVFCICTIFYRSRRVIRAWLYNHQFCLWCVVQEEEEENDDRIYDAFISFSHNDEKFVDELVAQLERPPVGLPNYQLCLHHRDWLAGEWIPDQIVRSVASSKRTVVILTENFLDSFWGKLEFRTAYQQVLKDKRMRLIVIVKGELPPKDKMDTELQTYLSLNTYLKYDDPFFMERLRYALPHKKNTIEPGSRITQAIIQHSDSVGKDQANGLKPNHLPSLPFLTDREKQKIHVMLPPDIEMSLTPTSSASSTAPFFPHSPK</sequence>
<evidence type="ECO:0000313" key="14">
    <source>
        <dbReference type="EMBL" id="EFX90033.1"/>
    </source>
</evidence>
<feature type="region of interest" description="Disordered" evidence="11">
    <location>
        <begin position="434"/>
        <end position="453"/>
    </location>
</feature>
<dbReference type="PhylomeDB" id="E9FQR7"/>
<evidence type="ECO:0000313" key="15">
    <source>
        <dbReference type="Proteomes" id="UP000000305"/>
    </source>
</evidence>
<dbReference type="GO" id="GO:0038023">
    <property type="term" value="F:signaling receptor activity"/>
    <property type="evidence" value="ECO:0000318"/>
    <property type="project" value="GO_Central"/>
</dbReference>
<name>E9FQR7_DAPPU</name>
<dbReference type="FunFam" id="3.40.50.10140:FF:000020">
    <property type="entry name" value="Blast:Protein toll"/>
    <property type="match status" value="1"/>
</dbReference>
<dbReference type="AlphaFoldDB" id="E9FQR7"/>
<keyword evidence="15" id="KW-1185">Reference proteome</keyword>
<dbReference type="Gene3D" id="3.80.10.10">
    <property type="entry name" value="Ribonuclease Inhibitor"/>
    <property type="match status" value="2"/>
</dbReference>
<dbReference type="InterPro" id="IPR000157">
    <property type="entry name" value="TIR_dom"/>
</dbReference>
<keyword evidence="4 12" id="KW-0812">Transmembrane</keyword>
<dbReference type="SUPFAM" id="SSF52200">
    <property type="entry name" value="Toll/Interleukin receptor TIR domain"/>
    <property type="match status" value="1"/>
</dbReference>
<dbReference type="GO" id="GO:0005886">
    <property type="term" value="C:plasma membrane"/>
    <property type="evidence" value="ECO:0000318"/>
    <property type="project" value="GO_Central"/>
</dbReference>
<evidence type="ECO:0000256" key="10">
    <source>
        <dbReference type="ARBA" id="ARBA00023180"/>
    </source>
</evidence>
<reference evidence="14 15" key="1">
    <citation type="journal article" date="2011" name="Science">
        <title>The ecoresponsive genome of Daphnia pulex.</title>
        <authorList>
            <person name="Colbourne J.K."/>
            <person name="Pfrender M.E."/>
            <person name="Gilbert D."/>
            <person name="Thomas W.K."/>
            <person name="Tucker A."/>
            <person name="Oakley T.H."/>
            <person name="Tokishita S."/>
            <person name="Aerts A."/>
            <person name="Arnold G.J."/>
            <person name="Basu M.K."/>
            <person name="Bauer D.J."/>
            <person name="Caceres C.E."/>
            <person name="Carmel L."/>
            <person name="Casola C."/>
            <person name="Choi J.H."/>
            <person name="Detter J.C."/>
            <person name="Dong Q."/>
            <person name="Dusheyko S."/>
            <person name="Eads B.D."/>
            <person name="Frohlich T."/>
            <person name="Geiler-Samerotte K.A."/>
            <person name="Gerlach D."/>
            <person name="Hatcher P."/>
            <person name="Jogdeo S."/>
            <person name="Krijgsveld J."/>
            <person name="Kriventseva E.V."/>
            <person name="Kultz D."/>
            <person name="Laforsch C."/>
            <person name="Lindquist E."/>
            <person name="Lopez J."/>
            <person name="Manak J.R."/>
            <person name="Muller J."/>
            <person name="Pangilinan J."/>
            <person name="Patwardhan R.P."/>
            <person name="Pitluck S."/>
            <person name="Pritham E.J."/>
            <person name="Rechtsteiner A."/>
            <person name="Rho M."/>
            <person name="Rogozin I.B."/>
            <person name="Sakarya O."/>
            <person name="Salamov A."/>
            <person name="Schaack S."/>
            <person name="Shapiro H."/>
            <person name="Shiga Y."/>
            <person name="Skalitzky C."/>
            <person name="Smith Z."/>
            <person name="Souvorov A."/>
            <person name="Sung W."/>
            <person name="Tang Z."/>
            <person name="Tsuchiya D."/>
            <person name="Tu H."/>
            <person name="Vos H."/>
            <person name="Wang M."/>
            <person name="Wolf Y.I."/>
            <person name="Yamagata H."/>
            <person name="Yamada T."/>
            <person name="Ye Y."/>
            <person name="Shaw J.R."/>
            <person name="Andrews J."/>
            <person name="Crease T.J."/>
            <person name="Tang H."/>
            <person name="Lucas S.M."/>
            <person name="Robertson H.M."/>
            <person name="Bork P."/>
            <person name="Koonin E.V."/>
            <person name="Zdobnov E.M."/>
            <person name="Grigoriev I.V."/>
            <person name="Lynch M."/>
            <person name="Boore J.L."/>
        </authorList>
    </citation>
    <scope>NUCLEOTIDE SEQUENCE [LARGE SCALE GENOMIC DNA]</scope>
</reference>
<keyword evidence="10" id="KW-0325">Glycoprotein</keyword>
<dbReference type="HOGENOM" id="CLU_014808_1_0_1"/>
<dbReference type="SUPFAM" id="SSF52058">
    <property type="entry name" value="L domain-like"/>
    <property type="match status" value="1"/>
</dbReference>
<dbReference type="InterPro" id="IPR032675">
    <property type="entry name" value="LRR_dom_sf"/>
</dbReference>
<evidence type="ECO:0000256" key="7">
    <source>
        <dbReference type="ARBA" id="ARBA00022989"/>
    </source>
</evidence>
<dbReference type="Pfam" id="PF13855">
    <property type="entry name" value="LRR_8"/>
    <property type="match status" value="1"/>
</dbReference>
<feature type="domain" description="TIR" evidence="13">
    <location>
        <begin position="234"/>
        <end position="372"/>
    </location>
</feature>
<keyword evidence="6" id="KW-0677">Repeat</keyword>
<dbReference type="OrthoDB" id="1421090at2759"/>
<dbReference type="Pfam" id="PF00560">
    <property type="entry name" value="LRR_1"/>
    <property type="match status" value="2"/>
</dbReference>
<dbReference type="KEGG" id="dpx:DAPPUDRAFT_190084"/>
<organism evidence="14 15">
    <name type="scientific">Daphnia pulex</name>
    <name type="common">Water flea</name>
    <dbReference type="NCBI Taxonomy" id="6669"/>
    <lineage>
        <taxon>Eukaryota</taxon>
        <taxon>Metazoa</taxon>
        <taxon>Ecdysozoa</taxon>
        <taxon>Arthropoda</taxon>
        <taxon>Crustacea</taxon>
        <taxon>Branchiopoda</taxon>
        <taxon>Diplostraca</taxon>
        <taxon>Cladocera</taxon>
        <taxon>Anomopoda</taxon>
        <taxon>Daphniidae</taxon>
        <taxon>Daphnia</taxon>
    </lineage>
</organism>
<dbReference type="InterPro" id="IPR003591">
    <property type="entry name" value="Leu-rich_rpt_typical-subtyp"/>
</dbReference>
<dbReference type="Proteomes" id="UP000000305">
    <property type="component" value="Unassembled WGS sequence"/>
</dbReference>
<protein>
    <recommendedName>
        <fullName evidence="13">TIR domain-containing protein</fullName>
    </recommendedName>
</protein>
<comment type="subcellular location">
    <subcellularLocation>
        <location evidence="1">Membrane</location>
        <topology evidence="1">Single-pass membrane protein</topology>
    </subcellularLocation>
</comment>
<keyword evidence="3" id="KW-0433">Leucine-rich repeat</keyword>
<dbReference type="GO" id="GO:0045087">
    <property type="term" value="P:innate immune response"/>
    <property type="evidence" value="ECO:0000318"/>
    <property type="project" value="GO_Central"/>
</dbReference>
<gene>
    <name evidence="14" type="ORF">DAPPUDRAFT_190084</name>
</gene>
<evidence type="ECO:0000256" key="2">
    <source>
        <dbReference type="ARBA" id="ARBA00009634"/>
    </source>
</evidence>
<keyword evidence="7 12" id="KW-1133">Transmembrane helix</keyword>
<evidence type="ECO:0000256" key="4">
    <source>
        <dbReference type="ARBA" id="ARBA00022692"/>
    </source>
</evidence>
<evidence type="ECO:0000256" key="8">
    <source>
        <dbReference type="ARBA" id="ARBA00023136"/>
    </source>
</evidence>
<keyword evidence="8 12" id="KW-0472">Membrane</keyword>
<evidence type="ECO:0000256" key="1">
    <source>
        <dbReference type="ARBA" id="ARBA00004167"/>
    </source>
</evidence>
<dbReference type="SMART" id="SM00255">
    <property type="entry name" value="TIR"/>
    <property type="match status" value="1"/>
</dbReference>
<accession>E9FQR7</accession>
<dbReference type="EMBL" id="GL732523">
    <property type="protein sequence ID" value="EFX90033.1"/>
    <property type="molecule type" value="Genomic_DNA"/>
</dbReference>
<dbReference type="SMART" id="SM00369">
    <property type="entry name" value="LRR_TYP"/>
    <property type="match status" value="5"/>
</dbReference>
<dbReference type="PANTHER" id="PTHR24365:SF541">
    <property type="entry name" value="PROTEIN TOLL-RELATED"/>
    <property type="match status" value="1"/>
</dbReference>
<dbReference type="GO" id="GO:0007165">
    <property type="term" value="P:signal transduction"/>
    <property type="evidence" value="ECO:0000318"/>
    <property type="project" value="GO_Central"/>
</dbReference>
<keyword evidence="9" id="KW-0675">Receptor</keyword>
<evidence type="ECO:0000256" key="5">
    <source>
        <dbReference type="ARBA" id="ARBA00022729"/>
    </source>
</evidence>
<dbReference type="STRING" id="6669.E9FQR7"/>
<dbReference type="InterPro" id="IPR035897">
    <property type="entry name" value="Toll_tir_struct_dom_sf"/>
</dbReference>
<feature type="transmembrane region" description="Helical" evidence="12">
    <location>
        <begin position="183"/>
        <end position="203"/>
    </location>
</feature>
<dbReference type="Gene3D" id="3.40.50.10140">
    <property type="entry name" value="Toll/interleukin-1 receptor homology (TIR) domain"/>
    <property type="match status" value="1"/>
</dbReference>
<dbReference type="PRINTS" id="PR01537">
    <property type="entry name" value="INTRLKN1R1F"/>
</dbReference>
<evidence type="ECO:0000256" key="11">
    <source>
        <dbReference type="SAM" id="MobiDB-lite"/>
    </source>
</evidence>
<dbReference type="eggNOG" id="KOG4641">
    <property type="taxonomic scope" value="Eukaryota"/>
</dbReference>
<dbReference type="SMART" id="SM00365">
    <property type="entry name" value="LRR_SD22"/>
    <property type="match status" value="2"/>
</dbReference>
<evidence type="ECO:0000256" key="6">
    <source>
        <dbReference type="ARBA" id="ARBA00022737"/>
    </source>
</evidence>